<keyword evidence="3 6" id="KW-0812">Transmembrane</keyword>
<dbReference type="AlphaFoldDB" id="A0A3E1YH66"/>
<keyword evidence="2" id="KW-1003">Cell membrane</keyword>
<dbReference type="GO" id="GO:0022857">
    <property type="term" value="F:transmembrane transporter activity"/>
    <property type="evidence" value="ECO:0007669"/>
    <property type="project" value="TreeGrafter"/>
</dbReference>
<feature type="domain" description="ABC3 transporter permease C-terminal" evidence="7">
    <location>
        <begin position="64"/>
        <end position="178"/>
    </location>
</feature>
<evidence type="ECO:0000256" key="4">
    <source>
        <dbReference type="ARBA" id="ARBA00022989"/>
    </source>
</evidence>
<dbReference type="RefSeq" id="WP_116973751.1">
    <property type="nucleotide sequence ID" value="NZ_QPMM01000001.1"/>
</dbReference>
<dbReference type="InterPro" id="IPR050250">
    <property type="entry name" value="Macrolide_Exporter_MacB"/>
</dbReference>
<evidence type="ECO:0000313" key="9">
    <source>
        <dbReference type="Proteomes" id="UP000260644"/>
    </source>
</evidence>
<protein>
    <recommendedName>
        <fullName evidence="7">ABC3 transporter permease C-terminal domain-containing protein</fullName>
    </recommendedName>
</protein>
<evidence type="ECO:0000313" key="8">
    <source>
        <dbReference type="EMBL" id="RFS26560.1"/>
    </source>
</evidence>
<gene>
    <name evidence="8" type="ORF">DVR12_01885</name>
</gene>
<reference evidence="8 9" key="1">
    <citation type="submission" date="2018-07" db="EMBL/GenBank/DDBJ databases">
        <title>Chitinophaga K2CV101002-2 sp. nov., isolated from a monsoon evergreen broad-leaved forest soil.</title>
        <authorList>
            <person name="Lv Y."/>
        </authorList>
    </citation>
    <scope>NUCLEOTIDE SEQUENCE [LARGE SCALE GENOMIC DNA]</scope>
    <source>
        <strain evidence="8 9">GDMCC 1.1288</strain>
    </source>
</reference>
<evidence type="ECO:0000256" key="2">
    <source>
        <dbReference type="ARBA" id="ARBA00022475"/>
    </source>
</evidence>
<dbReference type="OrthoDB" id="1451596at2"/>
<evidence type="ECO:0000259" key="7">
    <source>
        <dbReference type="Pfam" id="PF02687"/>
    </source>
</evidence>
<dbReference type="GO" id="GO:0005886">
    <property type="term" value="C:plasma membrane"/>
    <property type="evidence" value="ECO:0007669"/>
    <property type="project" value="UniProtKB-SubCell"/>
</dbReference>
<name>A0A3E1YH66_9BACT</name>
<dbReference type="EMBL" id="QPMM01000001">
    <property type="protein sequence ID" value="RFS26560.1"/>
    <property type="molecule type" value="Genomic_DNA"/>
</dbReference>
<dbReference type="PANTHER" id="PTHR30572:SF18">
    <property type="entry name" value="ABC-TYPE MACROLIDE FAMILY EXPORT SYSTEM PERMEASE COMPONENT 2"/>
    <property type="match status" value="1"/>
</dbReference>
<keyword evidence="4 6" id="KW-1133">Transmembrane helix</keyword>
<dbReference type="Pfam" id="PF02687">
    <property type="entry name" value="FtsX"/>
    <property type="match status" value="1"/>
</dbReference>
<proteinExistence type="predicted"/>
<keyword evidence="5 6" id="KW-0472">Membrane</keyword>
<sequence length="185" mass="20750">MFGVQHSNAILLRIKPTINTSLALNKVKAIFEKYDPSLPFSYTFTDQDFAKKFETEKQVGKLAIIFSVLAILISCLGLFGLAMYVAHRRTREIGIRKVLGASVLHLWVLLSTEFIWIVLLACLIASPIALWIMSSWLNKYDYHISISPFIFIGTALLALLITITTVSTQSIKAAFSNPVKNLRTE</sequence>
<organism evidence="8 9">
    <name type="scientific">Chitinophaga silvatica</name>
    <dbReference type="NCBI Taxonomy" id="2282649"/>
    <lineage>
        <taxon>Bacteria</taxon>
        <taxon>Pseudomonadati</taxon>
        <taxon>Bacteroidota</taxon>
        <taxon>Chitinophagia</taxon>
        <taxon>Chitinophagales</taxon>
        <taxon>Chitinophagaceae</taxon>
        <taxon>Chitinophaga</taxon>
    </lineage>
</organism>
<dbReference type="InterPro" id="IPR003838">
    <property type="entry name" value="ABC3_permease_C"/>
</dbReference>
<comment type="caution">
    <text evidence="8">The sequence shown here is derived from an EMBL/GenBank/DDBJ whole genome shotgun (WGS) entry which is preliminary data.</text>
</comment>
<keyword evidence="9" id="KW-1185">Reference proteome</keyword>
<feature type="transmembrane region" description="Helical" evidence="6">
    <location>
        <begin position="144"/>
        <end position="166"/>
    </location>
</feature>
<evidence type="ECO:0000256" key="6">
    <source>
        <dbReference type="SAM" id="Phobius"/>
    </source>
</evidence>
<comment type="subcellular location">
    <subcellularLocation>
        <location evidence="1">Cell membrane</location>
        <topology evidence="1">Multi-pass membrane protein</topology>
    </subcellularLocation>
</comment>
<evidence type="ECO:0000256" key="5">
    <source>
        <dbReference type="ARBA" id="ARBA00023136"/>
    </source>
</evidence>
<feature type="transmembrane region" description="Helical" evidence="6">
    <location>
        <begin position="106"/>
        <end position="132"/>
    </location>
</feature>
<accession>A0A3E1YH66</accession>
<evidence type="ECO:0000256" key="1">
    <source>
        <dbReference type="ARBA" id="ARBA00004651"/>
    </source>
</evidence>
<feature type="transmembrane region" description="Helical" evidence="6">
    <location>
        <begin position="62"/>
        <end position="85"/>
    </location>
</feature>
<dbReference type="Proteomes" id="UP000260644">
    <property type="component" value="Unassembled WGS sequence"/>
</dbReference>
<dbReference type="PANTHER" id="PTHR30572">
    <property type="entry name" value="MEMBRANE COMPONENT OF TRANSPORTER-RELATED"/>
    <property type="match status" value="1"/>
</dbReference>
<evidence type="ECO:0000256" key="3">
    <source>
        <dbReference type="ARBA" id="ARBA00022692"/>
    </source>
</evidence>